<organism>
    <name type="scientific">Vibrio cholerae</name>
    <dbReference type="NCBI Taxonomy" id="666"/>
    <lineage>
        <taxon>Bacteria</taxon>
        <taxon>Pseudomonadati</taxon>
        <taxon>Pseudomonadota</taxon>
        <taxon>Gammaproteobacteria</taxon>
        <taxon>Vibrionales</taxon>
        <taxon>Vibrionaceae</taxon>
        <taxon>Vibrio</taxon>
    </lineage>
</organism>
<dbReference type="AlphaFoldDB" id="Q9R497"/>
<sequence length="20" mass="2199">DEINQSDAKAVSFVYQAKGE</sequence>
<reference key="1">
    <citation type="journal article" date="1996" name="J. Bacteriol.">
        <title>Porins of Vibrio cholerae: purification and characterization of OmpU.</title>
        <authorList>
            <person name="Chakrabarti S.R."/>
            <person name="Chaudhuri K."/>
            <person name="Sen K."/>
            <person name="Das J."/>
        </authorList>
    </citation>
    <scope>PROTEIN SEQUENCE</scope>
</reference>
<keyword id="KW-0903">Direct protein sequencing</keyword>
<accession>Q9R497</accession>
<protein>
    <submittedName>
        <fullName>Outer membrane protein 38 kDa monomeric subunit</fullName>
    </submittedName>
</protein>
<name>Q9R497_VIBCL</name>
<proteinExistence type="evidence at protein level"/>